<name>A0A060BP26_9GAMM</name>
<dbReference type="GO" id="GO:0016757">
    <property type="term" value="F:glycosyltransferase activity"/>
    <property type="evidence" value="ECO:0007669"/>
    <property type="project" value="InterPro"/>
</dbReference>
<dbReference type="InterPro" id="IPR029044">
    <property type="entry name" value="Nucleotide-diphossugar_trans"/>
</dbReference>
<evidence type="ECO:0000313" key="1">
    <source>
        <dbReference type="EMBL" id="AIA84679.1"/>
    </source>
</evidence>
<dbReference type="Gene3D" id="3.90.550.10">
    <property type="entry name" value="Spore Coat Polysaccharide Biosynthesis Protein SpsA, Chain A"/>
    <property type="match status" value="1"/>
</dbReference>
<dbReference type="AlphaFoldDB" id="A0A060BP26"/>
<reference evidence="1" key="1">
    <citation type="journal article" date="2013" name="Environ. Microbiol.">
        <title>Seasonally variable intestinal metagenomes of the red palm weevil (Rhynchophorus ferrugineus).</title>
        <authorList>
            <person name="Jia S."/>
            <person name="Zhang X."/>
            <person name="Zhang G."/>
            <person name="Yin A."/>
            <person name="Zhang S."/>
            <person name="Li F."/>
            <person name="Wang L."/>
            <person name="Zhao D."/>
            <person name="Yun Q."/>
            <person name="Tala"/>
            <person name="Wang J."/>
            <person name="Sun G."/>
            <person name="Baabdullah M."/>
            <person name="Yu X."/>
            <person name="Hu S."/>
            <person name="Al-Mssallem I.S."/>
            <person name="Yu J."/>
        </authorList>
    </citation>
    <scope>NUCLEOTIDE SEQUENCE</scope>
</reference>
<protein>
    <submittedName>
        <fullName evidence="1">CAZy families GT8 protein</fullName>
    </submittedName>
</protein>
<proteinExistence type="predicted"/>
<dbReference type="SUPFAM" id="SSF53448">
    <property type="entry name" value="Nucleotide-diphospho-sugar transferases"/>
    <property type="match status" value="1"/>
</dbReference>
<accession>A0A060BP26</accession>
<dbReference type="InterPro" id="IPR002495">
    <property type="entry name" value="Glyco_trans_8"/>
</dbReference>
<feature type="non-terminal residue" evidence="1">
    <location>
        <position position="81"/>
    </location>
</feature>
<dbReference type="Pfam" id="PF01501">
    <property type="entry name" value="Glyco_transf_8"/>
    <property type="match status" value="1"/>
</dbReference>
<dbReference type="EMBL" id="KF117425">
    <property type="protein sequence ID" value="AIA84679.1"/>
    <property type="molecule type" value="Genomic_DNA"/>
</dbReference>
<sequence length="81" mass="9137">MEAAESRSRIYVHIVDDDAFETLLLSDRIAAFFYRFLIPPAVEGMIDRVLYLDGDMMCRGSLKELADMDLDGYAAAVVSDR</sequence>
<organism evidence="1">
    <name type="scientific">uncultured Pectobacterium sp</name>
    <dbReference type="NCBI Taxonomy" id="228954"/>
    <lineage>
        <taxon>Bacteria</taxon>
        <taxon>Pseudomonadati</taxon>
        <taxon>Pseudomonadota</taxon>
        <taxon>Gammaproteobacteria</taxon>
        <taxon>Enterobacterales</taxon>
        <taxon>Pectobacteriaceae</taxon>
        <taxon>Pectobacterium</taxon>
        <taxon>environmental samples</taxon>
    </lineage>
</organism>